<dbReference type="Proteomes" id="UP000469949">
    <property type="component" value="Unassembled WGS sequence"/>
</dbReference>
<name>A0A833JAZ7_9HYPH</name>
<gene>
    <name evidence="1" type="ORF">F8B43_0084</name>
</gene>
<proteinExistence type="predicted"/>
<reference evidence="1 2" key="1">
    <citation type="submission" date="2019-10" db="EMBL/GenBank/DDBJ databases">
        <title>Draft Genome Sequence of the Caffeine Degrading Methylotroph Methylorubrum populi PINKEL.</title>
        <authorList>
            <person name="Dawson S.C."/>
            <person name="Zhang X."/>
            <person name="Wright M.E."/>
            <person name="Sharma G."/>
            <person name="Langner J.T."/>
            <person name="Ditty J.L."/>
            <person name="Subuyuj G.A."/>
        </authorList>
    </citation>
    <scope>NUCLEOTIDE SEQUENCE [LARGE SCALE GENOMIC DNA]</scope>
    <source>
        <strain evidence="1 2">Pinkel</strain>
    </source>
</reference>
<evidence type="ECO:0000313" key="2">
    <source>
        <dbReference type="Proteomes" id="UP000469949"/>
    </source>
</evidence>
<evidence type="ECO:0000313" key="1">
    <source>
        <dbReference type="EMBL" id="KAB7788079.1"/>
    </source>
</evidence>
<dbReference type="RefSeq" id="WP_152275603.1">
    <property type="nucleotide sequence ID" value="NZ_WEKV01000001.1"/>
</dbReference>
<comment type="caution">
    <text evidence="1">The sequence shown here is derived from an EMBL/GenBank/DDBJ whole genome shotgun (WGS) entry which is preliminary data.</text>
</comment>
<dbReference type="EMBL" id="WEKV01000001">
    <property type="protein sequence ID" value="KAB7788079.1"/>
    <property type="molecule type" value="Genomic_DNA"/>
</dbReference>
<protein>
    <submittedName>
        <fullName evidence="1">Uncharacterized protein</fullName>
    </submittedName>
</protein>
<dbReference type="AlphaFoldDB" id="A0A833JAZ7"/>
<sequence length="77" mass="8451">MSALENAVAALDAYWASRALPTHEAVERIHWALDEVLDSAGPFEPSEWRSLLHDALLNEGYAVTFRGDEIATIVAPC</sequence>
<organism evidence="1 2">
    <name type="scientific">Methylorubrum populi</name>
    <dbReference type="NCBI Taxonomy" id="223967"/>
    <lineage>
        <taxon>Bacteria</taxon>
        <taxon>Pseudomonadati</taxon>
        <taxon>Pseudomonadota</taxon>
        <taxon>Alphaproteobacteria</taxon>
        <taxon>Hyphomicrobiales</taxon>
        <taxon>Methylobacteriaceae</taxon>
        <taxon>Methylorubrum</taxon>
    </lineage>
</organism>
<accession>A0A833JAZ7</accession>